<name>A0A8S5MWN4_9CAUD</name>
<evidence type="ECO:0000313" key="1">
    <source>
        <dbReference type="EMBL" id="DAD86299.1"/>
    </source>
</evidence>
<dbReference type="EMBL" id="BK014997">
    <property type="protein sequence ID" value="DAD86299.1"/>
    <property type="molecule type" value="Genomic_DNA"/>
</dbReference>
<proteinExistence type="predicted"/>
<reference evidence="1" key="1">
    <citation type="journal article" date="2021" name="Proc. Natl. Acad. Sci. U.S.A.">
        <title>A Catalog of Tens of Thousands of Viruses from Human Metagenomes Reveals Hidden Associations with Chronic Diseases.</title>
        <authorList>
            <person name="Tisza M.J."/>
            <person name="Buck C.B."/>
        </authorList>
    </citation>
    <scope>NUCLEOTIDE SEQUENCE</scope>
    <source>
        <strain evidence="1">Ctsus30</strain>
    </source>
</reference>
<accession>A0A8S5MWN4</accession>
<organism evidence="1">
    <name type="scientific">Siphoviridae sp. ctsus30</name>
    <dbReference type="NCBI Taxonomy" id="2826488"/>
    <lineage>
        <taxon>Viruses</taxon>
        <taxon>Duplodnaviria</taxon>
        <taxon>Heunggongvirae</taxon>
        <taxon>Uroviricota</taxon>
        <taxon>Caudoviricetes</taxon>
    </lineage>
</organism>
<protein>
    <submittedName>
        <fullName evidence="1">Uncharacterized protein</fullName>
    </submittedName>
</protein>
<sequence length="202" mass="22762">MKHNLPTPSQAWGSDIDRRVAYLENDMTLMKSKVSNSYDAVSALTSTRAANGVAQPFYHELFIEQPGARPGIGAYEDLWTLPLDWGYSGSFMQLSITGYLYLPTKEIDLSNYTHPQAVVGVRDNQMRERKLVSHANSIFERQNNSTRYALSCSLSFTMVVDFDNFQYGYAFIGFQGLLGQPGYIDNYNGRAHLSVQLSGVRY</sequence>